<dbReference type="Pfam" id="PF15691">
    <property type="entry name" value="PPP1R32"/>
    <property type="match status" value="1"/>
</dbReference>
<feature type="region of interest" description="Disordered" evidence="1">
    <location>
        <begin position="41"/>
        <end position="70"/>
    </location>
</feature>
<protein>
    <submittedName>
        <fullName evidence="2">Protein phosphatase 1 regulatory subunit 32</fullName>
    </submittedName>
</protein>
<keyword evidence="3" id="KW-1185">Reference proteome</keyword>
<sequence>MSTTTEHFKPLWLPDGRSLLPRRVCQPGSGYLQEGSRSCFHTGVARPQGPPKLSNEHSTRSHRTGPAQPDVLQKMTISTKKQSGFTRATLRNDSVLPALPGQPLGVSITTTDYLPSVRSHGLPMVGHPIPLISRGLQAPHGTEASPLAQQGAGRKVGAGTVP</sequence>
<name>A0ABC9WW17_GRUJA</name>
<feature type="region of interest" description="Disordered" evidence="1">
    <location>
        <begin position="136"/>
        <end position="162"/>
    </location>
</feature>
<dbReference type="PANTHER" id="PTHR34349">
    <property type="entry name" value="PROTEIN PHOSPHATASE 1 REGULATORY SUBUNIT 32"/>
    <property type="match status" value="1"/>
</dbReference>
<evidence type="ECO:0000313" key="2">
    <source>
        <dbReference type="EMBL" id="GAB0189648.1"/>
    </source>
</evidence>
<comment type="caution">
    <text evidence="2">The sequence shown here is derived from an EMBL/GenBank/DDBJ whole genome shotgun (WGS) entry which is preliminary data.</text>
</comment>
<gene>
    <name evidence="2" type="ORF">GRJ2_001430100</name>
</gene>
<organism evidence="2 3">
    <name type="scientific">Grus japonensis</name>
    <name type="common">Japanese crane</name>
    <name type="synonym">Red-crowned crane</name>
    <dbReference type="NCBI Taxonomy" id="30415"/>
    <lineage>
        <taxon>Eukaryota</taxon>
        <taxon>Metazoa</taxon>
        <taxon>Chordata</taxon>
        <taxon>Craniata</taxon>
        <taxon>Vertebrata</taxon>
        <taxon>Euteleostomi</taxon>
        <taxon>Archelosauria</taxon>
        <taxon>Archosauria</taxon>
        <taxon>Dinosauria</taxon>
        <taxon>Saurischia</taxon>
        <taxon>Theropoda</taxon>
        <taxon>Coelurosauria</taxon>
        <taxon>Aves</taxon>
        <taxon>Neognathae</taxon>
        <taxon>Neoaves</taxon>
        <taxon>Gruiformes</taxon>
        <taxon>Gruidae</taxon>
        <taxon>Grus</taxon>
    </lineage>
</organism>
<dbReference type="AlphaFoldDB" id="A0ABC9WW17"/>
<evidence type="ECO:0000256" key="1">
    <source>
        <dbReference type="SAM" id="MobiDB-lite"/>
    </source>
</evidence>
<accession>A0ABC9WW17</accession>
<dbReference type="InterPro" id="IPR031410">
    <property type="entry name" value="SAXO4"/>
</dbReference>
<dbReference type="PANTHER" id="PTHR34349:SF1">
    <property type="entry name" value="PROTEIN PHOSPHATASE 1 REGULATORY SUBUNIT 32"/>
    <property type="match status" value="1"/>
</dbReference>
<proteinExistence type="predicted"/>
<dbReference type="EMBL" id="BAAFJT010000005">
    <property type="protein sequence ID" value="GAB0189648.1"/>
    <property type="molecule type" value="Genomic_DNA"/>
</dbReference>
<reference evidence="2 3" key="1">
    <citation type="submission" date="2024-06" db="EMBL/GenBank/DDBJ databases">
        <title>The draft genome of Grus japonensis, version 3.</title>
        <authorList>
            <person name="Nabeshima K."/>
            <person name="Suzuki S."/>
            <person name="Onuma M."/>
        </authorList>
    </citation>
    <scope>NUCLEOTIDE SEQUENCE [LARGE SCALE GENOMIC DNA]</scope>
    <source>
        <strain evidence="2 3">451A</strain>
    </source>
</reference>
<evidence type="ECO:0000313" key="3">
    <source>
        <dbReference type="Proteomes" id="UP001623348"/>
    </source>
</evidence>
<dbReference type="Proteomes" id="UP001623348">
    <property type="component" value="Unassembled WGS sequence"/>
</dbReference>